<sequence length="70" mass="7250">MDGAEDAASAGPVHLVLLGWWRDAGGRAVTFGSDAHHPEALARRFRAAAAAATAAGFRVVADPVGPWVRD</sequence>
<dbReference type="Proteomes" id="UP000624325">
    <property type="component" value="Unassembled WGS sequence"/>
</dbReference>
<organism evidence="1 2">
    <name type="scientific">Asanoa iriomotensis</name>
    <dbReference type="NCBI Taxonomy" id="234613"/>
    <lineage>
        <taxon>Bacteria</taxon>
        <taxon>Bacillati</taxon>
        <taxon>Actinomycetota</taxon>
        <taxon>Actinomycetes</taxon>
        <taxon>Micromonosporales</taxon>
        <taxon>Micromonosporaceae</taxon>
        <taxon>Asanoa</taxon>
    </lineage>
</organism>
<reference evidence="1 2" key="1">
    <citation type="submission" date="2021-01" db="EMBL/GenBank/DDBJ databases">
        <title>Whole genome shotgun sequence of Asanoa iriomotensis NBRC 100142.</title>
        <authorList>
            <person name="Komaki H."/>
            <person name="Tamura T."/>
        </authorList>
    </citation>
    <scope>NUCLEOTIDE SEQUENCE [LARGE SCALE GENOMIC DNA]</scope>
    <source>
        <strain evidence="1 2">NBRC 100142</strain>
    </source>
</reference>
<dbReference type="Gene3D" id="3.20.20.140">
    <property type="entry name" value="Metal-dependent hydrolases"/>
    <property type="match status" value="1"/>
</dbReference>
<dbReference type="RefSeq" id="WP_239090579.1">
    <property type="nucleotide sequence ID" value="NZ_BAAALU010000007.1"/>
</dbReference>
<evidence type="ECO:0000313" key="2">
    <source>
        <dbReference type="Proteomes" id="UP000624325"/>
    </source>
</evidence>
<accession>A0ABQ4BYJ8</accession>
<protein>
    <submittedName>
        <fullName evidence="1">Uncharacterized protein</fullName>
    </submittedName>
</protein>
<keyword evidence="2" id="KW-1185">Reference proteome</keyword>
<evidence type="ECO:0000313" key="1">
    <source>
        <dbReference type="EMBL" id="GIF55607.1"/>
    </source>
</evidence>
<proteinExistence type="predicted"/>
<comment type="caution">
    <text evidence="1">The sequence shown here is derived from an EMBL/GenBank/DDBJ whole genome shotgun (WGS) entry which is preliminary data.</text>
</comment>
<gene>
    <name evidence="1" type="ORF">Air01nite_17020</name>
</gene>
<name>A0ABQ4BYJ8_9ACTN</name>
<dbReference type="EMBL" id="BONC01000008">
    <property type="protein sequence ID" value="GIF55607.1"/>
    <property type="molecule type" value="Genomic_DNA"/>
</dbReference>